<proteinExistence type="predicted"/>
<name>A0ABT4CZ41_9CLOT</name>
<dbReference type="EMBL" id="JAPQER010000002">
    <property type="protein sequence ID" value="MCY6484251.1"/>
    <property type="molecule type" value="Genomic_DNA"/>
</dbReference>
<dbReference type="InterPro" id="IPR022477">
    <property type="entry name" value="Spore_YqfC"/>
</dbReference>
<dbReference type="RefSeq" id="WP_268040519.1">
    <property type="nucleotide sequence ID" value="NZ_JAPQER010000002.1"/>
</dbReference>
<reference evidence="1" key="1">
    <citation type="submission" date="2022-12" db="EMBL/GenBank/DDBJ databases">
        <authorList>
            <person name="Wang J."/>
        </authorList>
    </citation>
    <scope>NUCLEOTIDE SEQUENCE</scope>
    <source>
        <strain evidence="1">HY-45-18</strain>
    </source>
</reference>
<gene>
    <name evidence="1" type="primary">yqfC</name>
    <name evidence="1" type="ORF">OW763_07765</name>
</gene>
<sequence length="98" mass="11169">MRDKLDKTRENIAQKLDLPRDVVLNIPKITITGNNEIAIENHKGIVLFEENKMIINSNIGLILIEGERLEVRFIGGSTIIISGKFKTITYHRNRVQGE</sequence>
<comment type="caution">
    <text evidence="1">The sequence shown here is derived from an EMBL/GenBank/DDBJ whole genome shotgun (WGS) entry which is preliminary data.</text>
</comment>
<dbReference type="Pfam" id="PF07873">
    <property type="entry name" value="YabP"/>
    <property type="match status" value="1"/>
</dbReference>
<organism evidence="1 2">
    <name type="scientific">Clostridium aestuarii</name>
    <dbReference type="NCBI Taxonomy" id="338193"/>
    <lineage>
        <taxon>Bacteria</taxon>
        <taxon>Bacillati</taxon>
        <taxon>Bacillota</taxon>
        <taxon>Clostridia</taxon>
        <taxon>Eubacteriales</taxon>
        <taxon>Clostridiaceae</taxon>
        <taxon>Clostridium</taxon>
    </lineage>
</organism>
<dbReference type="Proteomes" id="UP001078443">
    <property type="component" value="Unassembled WGS sequence"/>
</dbReference>
<dbReference type="InterPro" id="IPR022476">
    <property type="entry name" value="Spore_YabP/YqfC"/>
</dbReference>
<evidence type="ECO:0000313" key="1">
    <source>
        <dbReference type="EMBL" id="MCY6484251.1"/>
    </source>
</evidence>
<dbReference type="NCBIfam" id="TIGR02856">
    <property type="entry name" value="spore_yqfC"/>
    <property type="match status" value="1"/>
</dbReference>
<keyword evidence="2" id="KW-1185">Reference proteome</keyword>
<accession>A0ABT4CZ41</accession>
<evidence type="ECO:0000313" key="2">
    <source>
        <dbReference type="Proteomes" id="UP001078443"/>
    </source>
</evidence>
<protein>
    <submittedName>
        <fullName evidence="1">Sporulation protein YqfC</fullName>
    </submittedName>
</protein>